<dbReference type="GO" id="GO:0046872">
    <property type="term" value="F:metal ion binding"/>
    <property type="evidence" value="ECO:0007669"/>
    <property type="project" value="UniProtKB-KW"/>
</dbReference>
<dbReference type="OrthoDB" id="17458at2759"/>
<feature type="domain" description="Metallo-beta-lactamase" evidence="6">
    <location>
        <begin position="103"/>
        <end position="257"/>
    </location>
</feature>
<dbReference type="Gene3D" id="3.60.15.10">
    <property type="entry name" value="Ribonuclease Z/Hydroxyacylglutathione hydrolase-like"/>
    <property type="match status" value="1"/>
</dbReference>
<evidence type="ECO:0000256" key="3">
    <source>
        <dbReference type="ARBA" id="ARBA00022723"/>
    </source>
</evidence>
<gene>
    <name evidence="7" type="ORF">BP5796_07313</name>
</gene>
<dbReference type="InterPro" id="IPR036388">
    <property type="entry name" value="WH-like_DNA-bd_sf"/>
</dbReference>
<accession>A0A3D8RJ50</accession>
<dbReference type="InterPro" id="IPR050662">
    <property type="entry name" value="Sec-metab_biosynth-thioest"/>
</dbReference>
<dbReference type="SMART" id="SM00849">
    <property type="entry name" value="Lactamase_B"/>
    <property type="match status" value="1"/>
</dbReference>
<dbReference type="CDD" id="cd07722">
    <property type="entry name" value="LACTB2-like_MBL-fold"/>
    <property type="match status" value="1"/>
</dbReference>
<evidence type="ECO:0000259" key="6">
    <source>
        <dbReference type="SMART" id="SM00849"/>
    </source>
</evidence>
<evidence type="ECO:0000256" key="4">
    <source>
        <dbReference type="ARBA" id="ARBA00022801"/>
    </source>
</evidence>
<dbReference type="Pfam" id="PF17778">
    <property type="entry name" value="WHD_BLACT"/>
    <property type="match status" value="1"/>
</dbReference>
<keyword evidence="5" id="KW-0862">Zinc</keyword>
<dbReference type="InterPro" id="IPR047921">
    <property type="entry name" value="LACTB2-like_MBL-fold"/>
</dbReference>
<dbReference type="FunFam" id="3.60.15.10:FF:000041">
    <property type="entry name" value="Metallo-beta-lactamase domain protein"/>
    <property type="match status" value="1"/>
</dbReference>
<proteinExistence type="inferred from homology"/>
<dbReference type="Proteomes" id="UP000256328">
    <property type="component" value="Unassembled WGS sequence"/>
</dbReference>
<evidence type="ECO:0000256" key="1">
    <source>
        <dbReference type="ARBA" id="ARBA00001947"/>
    </source>
</evidence>
<dbReference type="Pfam" id="PF00753">
    <property type="entry name" value="Lactamase_B"/>
    <property type="match status" value="1"/>
</dbReference>
<dbReference type="AlphaFoldDB" id="A0A3D8RJ50"/>
<dbReference type="InterPro" id="IPR001279">
    <property type="entry name" value="Metallo-B-lactamas"/>
</dbReference>
<dbReference type="GO" id="GO:0016787">
    <property type="term" value="F:hydrolase activity"/>
    <property type="evidence" value="ECO:0007669"/>
    <property type="project" value="UniProtKB-KW"/>
</dbReference>
<dbReference type="InterPro" id="IPR036866">
    <property type="entry name" value="RibonucZ/Hydroxyglut_hydro"/>
</dbReference>
<dbReference type="PANTHER" id="PTHR23131:SF0">
    <property type="entry name" value="ENDORIBONUCLEASE LACTB2"/>
    <property type="match status" value="1"/>
</dbReference>
<organism evidence="7 8">
    <name type="scientific">Coleophoma crateriformis</name>
    <dbReference type="NCBI Taxonomy" id="565419"/>
    <lineage>
        <taxon>Eukaryota</taxon>
        <taxon>Fungi</taxon>
        <taxon>Dikarya</taxon>
        <taxon>Ascomycota</taxon>
        <taxon>Pezizomycotina</taxon>
        <taxon>Leotiomycetes</taxon>
        <taxon>Helotiales</taxon>
        <taxon>Dermateaceae</taxon>
        <taxon>Coleophoma</taxon>
    </lineage>
</organism>
<evidence type="ECO:0000256" key="5">
    <source>
        <dbReference type="ARBA" id="ARBA00022833"/>
    </source>
</evidence>
<evidence type="ECO:0000256" key="2">
    <source>
        <dbReference type="ARBA" id="ARBA00006759"/>
    </source>
</evidence>
<keyword evidence="4" id="KW-0378">Hydrolase</keyword>
<name>A0A3D8RJ50_9HELO</name>
<comment type="similarity">
    <text evidence="2">Belongs to the metallo-beta-lactamase superfamily. Glyoxalase II family.</text>
</comment>
<protein>
    <submittedName>
        <fullName evidence="7">Putative metallo-beta-lactamase protein</fullName>
    </submittedName>
</protein>
<sequence length="360" mass="39564">MISASGHTEAESLVIILRASVDGRVVVLPDDQFHLLTDADADADAMQASIRKMATQLINLPDVERLSPSVIRILGGNPGKVSNPLHPARGQALTSAVQFTLQGTNTYVLGTGPRRILIDTGEGKPAWIKALINTLASEKAEVETAVITHWHHDHTGGIQDLVAFSPKTKIYKHQPNQGLLDIQDGQHFQVQGAKIRSLFSPGHTNDHMAFVLQEEDAMFTGDNVLGHGTAVFENLALYLSSLDNMKDHFKGRAYPGHGAIIEDGPSKIMEYIRHRQQREDQVLQVLKSSTSSPGIEISEGEPEAWASMDIVKVIYKDVPESLHLPAHGGVMQTLWKLQAEDKVSEIPETSRWLIRNRAVL</sequence>
<dbReference type="SUPFAM" id="SSF56281">
    <property type="entry name" value="Metallo-hydrolase/oxidoreductase"/>
    <property type="match status" value="1"/>
</dbReference>
<evidence type="ECO:0000313" key="7">
    <source>
        <dbReference type="EMBL" id="RDW73871.1"/>
    </source>
</evidence>
<dbReference type="InterPro" id="IPR041516">
    <property type="entry name" value="LACTB2_WH"/>
</dbReference>
<keyword evidence="8" id="KW-1185">Reference proteome</keyword>
<comment type="caution">
    <text evidence="7">The sequence shown here is derived from an EMBL/GenBank/DDBJ whole genome shotgun (WGS) entry which is preliminary data.</text>
</comment>
<dbReference type="Gene3D" id="1.10.10.10">
    <property type="entry name" value="Winged helix-like DNA-binding domain superfamily/Winged helix DNA-binding domain"/>
    <property type="match status" value="1"/>
</dbReference>
<keyword evidence="3" id="KW-0479">Metal-binding</keyword>
<dbReference type="GO" id="GO:0044550">
    <property type="term" value="P:secondary metabolite biosynthetic process"/>
    <property type="evidence" value="ECO:0007669"/>
    <property type="project" value="TreeGrafter"/>
</dbReference>
<dbReference type="EMBL" id="PDLN01000010">
    <property type="protein sequence ID" value="RDW73871.1"/>
    <property type="molecule type" value="Genomic_DNA"/>
</dbReference>
<reference evidence="7 8" key="1">
    <citation type="journal article" date="2018" name="IMA Fungus">
        <title>IMA Genome-F 9: Draft genome sequence of Annulohypoxylon stygium, Aspergillus mulundensis, Berkeleyomyces basicola (syn. Thielaviopsis basicola), Ceratocystis smalleyi, two Cercospora beticola strains, Coleophoma cylindrospora, Fusarium fracticaudum, Phialophora cf. hyalina, and Morchella septimelata.</title>
        <authorList>
            <person name="Wingfield B.D."/>
            <person name="Bills G.F."/>
            <person name="Dong Y."/>
            <person name="Huang W."/>
            <person name="Nel W.J."/>
            <person name="Swalarsk-Parry B.S."/>
            <person name="Vaghefi N."/>
            <person name="Wilken P.M."/>
            <person name="An Z."/>
            <person name="de Beer Z.W."/>
            <person name="De Vos L."/>
            <person name="Chen L."/>
            <person name="Duong T.A."/>
            <person name="Gao Y."/>
            <person name="Hammerbacher A."/>
            <person name="Kikkert J.R."/>
            <person name="Li Y."/>
            <person name="Li H."/>
            <person name="Li K."/>
            <person name="Li Q."/>
            <person name="Liu X."/>
            <person name="Ma X."/>
            <person name="Naidoo K."/>
            <person name="Pethybridge S.J."/>
            <person name="Sun J."/>
            <person name="Steenkamp E.T."/>
            <person name="van der Nest M.A."/>
            <person name="van Wyk S."/>
            <person name="Wingfield M.J."/>
            <person name="Xiong C."/>
            <person name="Yue Q."/>
            <person name="Zhang X."/>
        </authorList>
    </citation>
    <scope>NUCLEOTIDE SEQUENCE [LARGE SCALE GENOMIC DNA]</scope>
    <source>
        <strain evidence="7 8">BP5796</strain>
    </source>
</reference>
<evidence type="ECO:0000313" key="8">
    <source>
        <dbReference type="Proteomes" id="UP000256328"/>
    </source>
</evidence>
<dbReference type="PANTHER" id="PTHR23131">
    <property type="entry name" value="ENDORIBONUCLEASE LACTB2"/>
    <property type="match status" value="1"/>
</dbReference>
<comment type="cofactor">
    <cofactor evidence="1">
        <name>Zn(2+)</name>
        <dbReference type="ChEBI" id="CHEBI:29105"/>
    </cofactor>
</comment>
<dbReference type="FunFam" id="1.10.10.10:FF:000328">
    <property type="entry name" value="Lactamase beta 2"/>
    <property type="match status" value="1"/>
</dbReference>